<dbReference type="PANTHER" id="PTHR45138">
    <property type="entry name" value="REGULATORY COMPONENTS OF SENSORY TRANSDUCTION SYSTEM"/>
    <property type="match status" value="1"/>
</dbReference>
<dbReference type="RefSeq" id="WP_310365268.1">
    <property type="nucleotide sequence ID" value="NZ_JAVDYB010000001.1"/>
</dbReference>
<protein>
    <submittedName>
        <fullName evidence="3">Diguanylate cyclase (GGDEF)-like protein</fullName>
    </submittedName>
</protein>
<evidence type="ECO:0000313" key="3">
    <source>
        <dbReference type="EMBL" id="MDR7274938.1"/>
    </source>
</evidence>
<dbReference type="Gene3D" id="3.30.70.270">
    <property type="match status" value="1"/>
</dbReference>
<dbReference type="GO" id="GO:0052621">
    <property type="term" value="F:diguanylate cyclase activity"/>
    <property type="evidence" value="ECO:0007669"/>
    <property type="project" value="TreeGrafter"/>
</dbReference>
<feature type="transmembrane region" description="Helical" evidence="1">
    <location>
        <begin position="7"/>
        <end position="25"/>
    </location>
</feature>
<dbReference type="CDD" id="cd01949">
    <property type="entry name" value="GGDEF"/>
    <property type="match status" value="1"/>
</dbReference>
<reference evidence="3" key="1">
    <citation type="submission" date="2023-07" db="EMBL/GenBank/DDBJ databases">
        <title>Sequencing the genomes of 1000 actinobacteria strains.</title>
        <authorList>
            <person name="Klenk H.-P."/>
        </authorList>
    </citation>
    <scope>NUCLEOTIDE SEQUENCE</scope>
    <source>
        <strain evidence="3">DSM 44707</strain>
    </source>
</reference>
<dbReference type="InterPro" id="IPR043128">
    <property type="entry name" value="Rev_trsase/Diguanyl_cyclase"/>
</dbReference>
<dbReference type="PROSITE" id="PS50887">
    <property type="entry name" value="GGDEF"/>
    <property type="match status" value="1"/>
</dbReference>
<dbReference type="InterPro" id="IPR050469">
    <property type="entry name" value="Diguanylate_Cyclase"/>
</dbReference>
<keyword evidence="1" id="KW-0812">Transmembrane</keyword>
<feature type="transmembrane region" description="Helical" evidence="1">
    <location>
        <begin position="121"/>
        <end position="144"/>
    </location>
</feature>
<organism evidence="3 4">
    <name type="scientific">Catenuloplanes atrovinosus</name>
    <dbReference type="NCBI Taxonomy" id="137266"/>
    <lineage>
        <taxon>Bacteria</taxon>
        <taxon>Bacillati</taxon>
        <taxon>Actinomycetota</taxon>
        <taxon>Actinomycetes</taxon>
        <taxon>Micromonosporales</taxon>
        <taxon>Micromonosporaceae</taxon>
        <taxon>Catenuloplanes</taxon>
    </lineage>
</organism>
<keyword evidence="1" id="KW-1133">Transmembrane helix</keyword>
<feature type="transmembrane region" description="Helical" evidence="1">
    <location>
        <begin position="208"/>
        <end position="226"/>
    </location>
</feature>
<feature type="transmembrane region" description="Helical" evidence="1">
    <location>
        <begin position="273"/>
        <end position="293"/>
    </location>
</feature>
<evidence type="ECO:0000256" key="1">
    <source>
        <dbReference type="SAM" id="Phobius"/>
    </source>
</evidence>
<sequence>MITLFRRFLLIGGPVLLGVWLLLPAGLERSALYAGIGALSVAACAVAARHWRSWPWALFAAGQGCAVAGDLLWTYYADIAHIDPFPSAADAFYLAQYPLLTVALLLLARRHRSADDHLAQLDSTMLVAGLALPYWVLLIAPALAEGDSTLGTLIALGYPLGDILLLAGVVRLLLVTGSRNTSFRLVTVSVVTLLVADVTFTFAEDSTLGTMAFLGSYLIWGVGALVPSAGAIGDPSPRAQTLTRRRLFTLSGAALLAPGVLIVQLLAGVEPSTWAVAITSAVLFILVVTRMAGMVRRLEEQARQLATQARRLDELARTDTLTGLPNRRTLAAQLVRDMATTRAVHAPFPVAILDMDHFKHYNDTRGHQAGDDLLAGAAMAWSLLLRDGDTLARYGGEEFVLLMPGRTEDEAARLLDRLRIATPELQTFSAGLALWDGEELPDHLLHRADVALYAAKNGGRGRVVRAVPDRPGAHPLQ</sequence>
<dbReference type="InterPro" id="IPR000160">
    <property type="entry name" value="GGDEF_dom"/>
</dbReference>
<dbReference type="GO" id="GO:0043709">
    <property type="term" value="P:cell adhesion involved in single-species biofilm formation"/>
    <property type="evidence" value="ECO:0007669"/>
    <property type="project" value="TreeGrafter"/>
</dbReference>
<accession>A0AAE3YMK2</accession>
<evidence type="ECO:0000259" key="2">
    <source>
        <dbReference type="PROSITE" id="PS50887"/>
    </source>
</evidence>
<feature type="domain" description="GGDEF" evidence="2">
    <location>
        <begin position="346"/>
        <end position="468"/>
    </location>
</feature>
<proteinExistence type="predicted"/>
<feature type="transmembrane region" description="Helical" evidence="1">
    <location>
        <begin position="31"/>
        <end position="49"/>
    </location>
</feature>
<feature type="transmembrane region" description="Helical" evidence="1">
    <location>
        <begin position="247"/>
        <end position="267"/>
    </location>
</feature>
<feature type="transmembrane region" description="Helical" evidence="1">
    <location>
        <begin position="91"/>
        <end position="109"/>
    </location>
</feature>
<feature type="transmembrane region" description="Helical" evidence="1">
    <location>
        <begin position="185"/>
        <end position="202"/>
    </location>
</feature>
<comment type="caution">
    <text evidence="3">The sequence shown here is derived from an EMBL/GenBank/DDBJ whole genome shotgun (WGS) entry which is preliminary data.</text>
</comment>
<evidence type="ECO:0000313" key="4">
    <source>
        <dbReference type="Proteomes" id="UP001183643"/>
    </source>
</evidence>
<feature type="transmembrane region" description="Helical" evidence="1">
    <location>
        <begin position="150"/>
        <end position="173"/>
    </location>
</feature>
<name>A0AAE3YMK2_9ACTN</name>
<dbReference type="GO" id="GO:0005886">
    <property type="term" value="C:plasma membrane"/>
    <property type="evidence" value="ECO:0007669"/>
    <property type="project" value="TreeGrafter"/>
</dbReference>
<dbReference type="NCBIfam" id="TIGR00254">
    <property type="entry name" value="GGDEF"/>
    <property type="match status" value="1"/>
</dbReference>
<dbReference type="SMART" id="SM00267">
    <property type="entry name" value="GGDEF"/>
    <property type="match status" value="1"/>
</dbReference>
<dbReference type="InterPro" id="IPR029787">
    <property type="entry name" value="Nucleotide_cyclase"/>
</dbReference>
<dbReference type="EMBL" id="JAVDYB010000001">
    <property type="protein sequence ID" value="MDR7274938.1"/>
    <property type="molecule type" value="Genomic_DNA"/>
</dbReference>
<keyword evidence="1" id="KW-0472">Membrane</keyword>
<dbReference type="GO" id="GO:1902201">
    <property type="term" value="P:negative regulation of bacterial-type flagellum-dependent cell motility"/>
    <property type="evidence" value="ECO:0007669"/>
    <property type="project" value="TreeGrafter"/>
</dbReference>
<dbReference type="SUPFAM" id="SSF55073">
    <property type="entry name" value="Nucleotide cyclase"/>
    <property type="match status" value="1"/>
</dbReference>
<dbReference type="PANTHER" id="PTHR45138:SF24">
    <property type="entry name" value="DIGUANYLATE CYCLASE DGCC-RELATED"/>
    <property type="match status" value="1"/>
</dbReference>
<dbReference type="AlphaFoldDB" id="A0AAE3YMK2"/>
<dbReference type="Pfam" id="PF00990">
    <property type="entry name" value="GGDEF"/>
    <property type="match status" value="1"/>
</dbReference>
<feature type="transmembrane region" description="Helical" evidence="1">
    <location>
        <begin position="56"/>
        <end position="76"/>
    </location>
</feature>
<keyword evidence="4" id="KW-1185">Reference proteome</keyword>
<gene>
    <name evidence="3" type="ORF">J2S41_001716</name>
</gene>
<dbReference type="Proteomes" id="UP001183643">
    <property type="component" value="Unassembled WGS sequence"/>
</dbReference>